<dbReference type="PRINTS" id="PR00869">
    <property type="entry name" value="DNAPOLX"/>
</dbReference>
<dbReference type="PRINTS" id="PR00870">
    <property type="entry name" value="DNAPOLXBETA"/>
</dbReference>
<dbReference type="InterPro" id="IPR037160">
    <property type="entry name" value="DNA_Pol_thumb_sf"/>
</dbReference>
<dbReference type="PANTHER" id="PTHR11276:SF28">
    <property type="entry name" value="DNA POLYMERASE LAMBDA"/>
    <property type="match status" value="1"/>
</dbReference>
<dbReference type="Pfam" id="PF14791">
    <property type="entry name" value="DNA_pol_B_thumb"/>
    <property type="match status" value="1"/>
</dbReference>
<dbReference type="InterPro" id="IPR022312">
    <property type="entry name" value="DNA_pol_X"/>
</dbReference>
<dbReference type="InterPro" id="IPR002008">
    <property type="entry name" value="DNA_pol_X_beta-like"/>
</dbReference>
<dbReference type="Gene3D" id="3.30.210.10">
    <property type="entry name" value="DNA polymerase, thumb domain"/>
    <property type="match status" value="1"/>
</dbReference>
<evidence type="ECO:0000259" key="3">
    <source>
        <dbReference type="Pfam" id="PF14791"/>
    </source>
</evidence>
<sequence>MWDGSEDGRSSLGVVDKVMELEKAKVIAEKLKSLLAPVCEKIEVAGSIRRRKAQVGDIELLVIPKYVAGVDQLDREIGALMIQGILGFRLNKRGSRIYGPKNKLLVHIGIGVDIFSTDEQCWPVALVVRTGGKETNKRIATAALRKGWRFHAYGSGFSTLDGEIVCHSEREVFEAVGLPYQEPWERS</sequence>
<comment type="caution">
    <text evidence="4">The sequence shown here is derived from an EMBL/GenBank/DDBJ whole genome shotgun (WGS) entry which is preliminary data.</text>
</comment>
<dbReference type="SUPFAM" id="SSF81301">
    <property type="entry name" value="Nucleotidyltransferase"/>
    <property type="match status" value="1"/>
</dbReference>
<dbReference type="PANTHER" id="PTHR11276">
    <property type="entry name" value="DNA POLYMERASE TYPE-X FAMILY MEMBER"/>
    <property type="match status" value="1"/>
</dbReference>
<dbReference type="EMBL" id="BARV01008308">
    <property type="protein sequence ID" value="GAI02862.1"/>
    <property type="molecule type" value="Genomic_DNA"/>
</dbReference>
<dbReference type="GO" id="GO:0003887">
    <property type="term" value="F:DNA-directed DNA polymerase activity"/>
    <property type="evidence" value="ECO:0007669"/>
    <property type="project" value="InterPro"/>
</dbReference>
<dbReference type="GO" id="GO:0005634">
    <property type="term" value="C:nucleus"/>
    <property type="evidence" value="ECO:0007669"/>
    <property type="project" value="TreeGrafter"/>
</dbReference>
<evidence type="ECO:0000256" key="2">
    <source>
        <dbReference type="ARBA" id="ARBA00022695"/>
    </source>
</evidence>
<dbReference type="GO" id="GO:0003677">
    <property type="term" value="F:DNA binding"/>
    <property type="evidence" value="ECO:0007669"/>
    <property type="project" value="InterPro"/>
</dbReference>
<name>X1K753_9ZZZZ</name>
<reference evidence="4" key="1">
    <citation type="journal article" date="2014" name="Front. Microbiol.">
        <title>High frequency of phylogenetically diverse reductive dehalogenase-homologous genes in deep subseafloor sedimentary metagenomes.</title>
        <authorList>
            <person name="Kawai M."/>
            <person name="Futagami T."/>
            <person name="Toyoda A."/>
            <person name="Takaki Y."/>
            <person name="Nishi S."/>
            <person name="Hori S."/>
            <person name="Arai W."/>
            <person name="Tsubouchi T."/>
            <person name="Morono Y."/>
            <person name="Uchiyama I."/>
            <person name="Ito T."/>
            <person name="Fujiyama A."/>
            <person name="Inagaki F."/>
            <person name="Takami H."/>
        </authorList>
    </citation>
    <scope>NUCLEOTIDE SEQUENCE</scope>
    <source>
        <strain evidence="4">Expedition CK06-06</strain>
    </source>
</reference>
<dbReference type="Gene3D" id="3.30.460.10">
    <property type="entry name" value="Beta Polymerase, domain 2"/>
    <property type="match status" value="1"/>
</dbReference>
<gene>
    <name evidence="4" type="ORF">S06H3_16739</name>
</gene>
<feature type="domain" description="DNA polymerase beta thumb" evidence="3">
    <location>
        <begin position="125"/>
        <end position="186"/>
    </location>
</feature>
<keyword evidence="1" id="KW-0808">Transferase</keyword>
<dbReference type="GO" id="GO:0006303">
    <property type="term" value="P:double-strand break repair via nonhomologous end joining"/>
    <property type="evidence" value="ECO:0007669"/>
    <property type="project" value="TreeGrafter"/>
</dbReference>
<keyword evidence="2" id="KW-0548">Nucleotidyltransferase</keyword>
<organism evidence="4">
    <name type="scientific">marine sediment metagenome</name>
    <dbReference type="NCBI Taxonomy" id="412755"/>
    <lineage>
        <taxon>unclassified sequences</taxon>
        <taxon>metagenomes</taxon>
        <taxon>ecological metagenomes</taxon>
    </lineage>
</organism>
<dbReference type="InterPro" id="IPR029398">
    <property type="entry name" value="PolB_thumb"/>
</dbReference>
<evidence type="ECO:0000313" key="4">
    <source>
        <dbReference type="EMBL" id="GAI02862.1"/>
    </source>
</evidence>
<evidence type="ECO:0000256" key="1">
    <source>
        <dbReference type="ARBA" id="ARBA00022679"/>
    </source>
</evidence>
<dbReference type="AlphaFoldDB" id="X1K753"/>
<proteinExistence type="predicted"/>
<accession>X1K753</accession>
<protein>
    <recommendedName>
        <fullName evidence="3">DNA polymerase beta thumb domain-containing protein</fullName>
    </recommendedName>
</protein>
<dbReference type="InterPro" id="IPR043519">
    <property type="entry name" value="NT_sf"/>
</dbReference>